<dbReference type="SUPFAM" id="SSF51120">
    <property type="entry name" value="beta-Roll"/>
    <property type="match status" value="1"/>
</dbReference>
<dbReference type="Gene3D" id="2.150.10.10">
    <property type="entry name" value="Serralysin-like metalloprotease, C-terminal"/>
    <property type="match status" value="3"/>
</dbReference>
<dbReference type="Pfam" id="PF00353">
    <property type="entry name" value="HemolysinCabind"/>
    <property type="match status" value="2"/>
</dbReference>
<evidence type="ECO:0000256" key="1">
    <source>
        <dbReference type="ARBA" id="ARBA00004613"/>
    </source>
</evidence>
<accession>A0A1D8TYF1</accession>
<dbReference type="InterPro" id="IPR011049">
    <property type="entry name" value="Serralysin-like_metalloprot_C"/>
</dbReference>
<dbReference type="PROSITE" id="PS00330">
    <property type="entry name" value="HEMOLYSIN_CALCIUM"/>
    <property type="match status" value="3"/>
</dbReference>
<reference evidence="4" key="1">
    <citation type="submission" date="2016-10" db="EMBL/GenBank/DDBJ databases">
        <title>Comparative genomics uncovers the prolific and rare metabolic potential of the cyanobacterial genus Moorea.</title>
        <authorList>
            <person name="Leao T."/>
            <person name="Castelao G."/>
            <person name="Korobeynikov A."/>
            <person name="Monroe E.A."/>
            <person name="Podell S."/>
            <person name="Glukhov E."/>
            <person name="Allen E."/>
            <person name="Gerwick W.H."/>
            <person name="Gerwick L."/>
        </authorList>
    </citation>
    <scope>NUCLEOTIDE SEQUENCE [LARGE SCALE GENOMIC DNA]</scope>
    <source>
        <strain evidence="4">PAL-8-15-08-1</strain>
    </source>
</reference>
<dbReference type="InterPro" id="IPR018511">
    <property type="entry name" value="Hemolysin-typ_Ca-bd_CS"/>
</dbReference>
<dbReference type="GO" id="GO:0005509">
    <property type="term" value="F:calcium ion binding"/>
    <property type="evidence" value="ECO:0007669"/>
    <property type="project" value="InterPro"/>
</dbReference>
<sequence length="356" mass="37125">MSTNSTNTIVLTFDELPFQPVDDLSFMGVTFDFKVDGVDSTDANYADVGPGSIFFVQDPSLEGDAAGILTLDFDAPVSELEFGVALSTFGTLTPGFTVELFDGSTLVNEIEVDTSSQPSFTEGLFSLPDSDTPIDRVVIDFDDAAAGRFALDNLSFEKAGVTLIGTSNNDILEGGGGDDIIKGLNSKDLLIGLAGEDYMDGGDGDDLLFGGNGHDTLKGGNGQDTLIGGAHDDILEGGKGDDWLYGQEGDDLLNGGQGQDQLNGGFGNDTLIGGPGDDILTGGSGQDTFVLSTVGKVTITDFTDGEDLLQLDGLTFGQISIFEQNDDTIITTINNQPLAVLSGVDFGDITEADFVL</sequence>
<evidence type="ECO:0008006" key="5">
    <source>
        <dbReference type="Google" id="ProtNLM"/>
    </source>
</evidence>
<evidence type="ECO:0000256" key="2">
    <source>
        <dbReference type="ARBA" id="ARBA00022525"/>
    </source>
</evidence>
<protein>
    <recommendedName>
        <fullName evidence="5">Calcium-binding protein</fullName>
    </recommendedName>
</protein>
<evidence type="ECO:0000313" key="4">
    <source>
        <dbReference type="Proteomes" id="UP000177870"/>
    </source>
</evidence>
<dbReference type="Proteomes" id="UP000177870">
    <property type="component" value="Chromosome"/>
</dbReference>
<dbReference type="KEGG" id="mpro:BJP34_27385"/>
<name>A0A1D8TYF1_9CYAN</name>
<dbReference type="OrthoDB" id="457367at2"/>
<proteinExistence type="predicted"/>
<dbReference type="GO" id="GO:0005576">
    <property type="term" value="C:extracellular region"/>
    <property type="evidence" value="ECO:0007669"/>
    <property type="project" value="UniProtKB-SubCell"/>
</dbReference>
<dbReference type="RefSeq" id="WP_070395070.1">
    <property type="nucleotide sequence ID" value="NZ_CP017599.1"/>
</dbReference>
<dbReference type="STRING" id="1458985.BJP34_27385"/>
<gene>
    <name evidence="3" type="ORF">BJP34_27385</name>
</gene>
<dbReference type="EMBL" id="CP017599">
    <property type="protein sequence ID" value="AOX02668.1"/>
    <property type="molecule type" value="Genomic_DNA"/>
</dbReference>
<dbReference type="PANTHER" id="PTHR38340">
    <property type="entry name" value="S-LAYER PROTEIN"/>
    <property type="match status" value="1"/>
</dbReference>
<comment type="subcellular location">
    <subcellularLocation>
        <location evidence="1">Secreted</location>
    </subcellularLocation>
</comment>
<evidence type="ECO:0000313" key="3">
    <source>
        <dbReference type="EMBL" id="AOX02668.1"/>
    </source>
</evidence>
<dbReference type="AlphaFoldDB" id="A0A1D8TYF1"/>
<dbReference type="InterPro" id="IPR001343">
    <property type="entry name" value="Hemolysn_Ca-bd"/>
</dbReference>
<keyword evidence="2" id="KW-0964">Secreted</keyword>
<dbReference type="InterPro" id="IPR050557">
    <property type="entry name" value="RTX_toxin/Mannuronan_C5-epim"/>
</dbReference>
<dbReference type="PRINTS" id="PR00313">
    <property type="entry name" value="CABNDNGRPT"/>
</dbReference>
<dbReference type="PANTHER" id="PTHR38340:SF1">
    <property type="entry name" value="S-LAYER PROTEIN"/>
    <property type="match status" value="1"/>
</dbReference>
<organism evidence="3 4">
    <name type="scientific">Moorena producens PAL-8-15-08-1</name>
    <dbReference type="NCBI Taxonomy" id="1458985"/>
    <lineage>
        <taxon>Bacteria</taxon>
        <taxon>Bacillati</taxon>
        <taxon>Cyanobacteriota</taxon>
        <taxon>Cyanophyceae</taxon>
        <taxon>Coleofasciculales</taxon>
        <taxon>Coleofasciculaceae</taxon>
        <taxon>Moorena</taxon>
    </lineage>
</organism>